<dbReference type="InterPro" id="IPR003593">
    <property type="entry name" value="AAA+_ATPase"/>
</dbReference>
<evidence type="ECO:0000313" key="16">
    <source>
        <dbReference type="Proteomes" id="UP000053958"/>
    </source>
</evidence>
<dbReference type="Pfam" id="PF00664">
    <property type="entry name" value="ABC_membrane"/>
    <property type="match status" value="2"/>
</dbReference>
<dbReference type="PROSITE" id="PS50929">
    <property type="entry name" value="ABC_TM1F"/>
    <property type="match status" value="2"/>
</dbReference>
<feature type="transmembrane region" description="Helical" evidence="12">
    <location>
        <begin position="1005"/>
        <end position="1029"/>
    </location>
</feature>
<dbReference type="RefSeq" id="XP_013329197.1">
    <property type="nucleotide sequence ID" value="XM_013473743.1"/>
</dbReference>
<feature type="transmembrane region" description="Helical" evidence="12">
    <location>
        <begin position="137"/>
        <end position="158"/>
    </location>
</feature>
<keyword evidence="10" id="KW-0325">Glycoprotein</keyword>
<evidence type="ECO:0000256" key="10">
    <source>
        <dbReference type="ARBA" id="ARBA00023180"/>
    </source>
</evidence>
<dbReference type="PANTHER" id="PTHR24223:SF456">
    <property type="entry name" value="MULTIDRUG RESISTANCE-ASSOCIATED PROTEIN LETHAL(2)03659"/>
    <property type="match status" value="1"/>
</dbReference>
<dbReference type="FunFam" id="3.40.50.300:FF:000825">
    <property type="entry name" value="ABC bile acid transporter"/>
    <property type="match status" value="1"/>
</dbReference>
<evidence type="ECO:0000256" key="11">
    <source>
        <dbReference type="SAM" id="MobiDB-lite"/>
    </source>
</evidence>
<dbReference type="CDD" id="cd03250">
    <property type="entry name" value="ABCC_MRP_domain1"/>
    <property type="match status" value="1"/>
</dbReference>
<feature type="domain" description="ABC transmembrane type-1" evidence="14">
    <location>
        <begin position="988"/>
        <end position="1248"/>
    </location>
</feature>
<dbReference type="Pfam" id="PF00005">
    <property type="entry name" value="ABC_tran"/>
    <property type="match status" value="2"/>
</dbReference>
<keyword evidence="6" id="KW-0547">Nucleotide-binding</keyword>
<dbReference type="GO" id="GO:0140359">
    <property type="term" value="F:ABC-type transporter activity"/>
    <property type="evidence" value="ECO:0007669"/>
    <property type="project" value="InterPro"/>
</dbReference>
<dbReference type="PROSITE" id="PS00211">
    <property type="entry name" value="ABC_TRANSPORTER_1"/>
    <property type="match status" value="1"/>
</dbReference>
<feature type="transmembrane region" description="Helical" evidence="12">
    <location>
        <begin position="106"/>
        <end position="125"/>
    </location>
</feature>
<evidence type="ECO:0000256" key="2">
    <source>
        <dbReference type="ARBA" id="ARBA00009726"/>
    </source>
</evidence>
<dbReference type="InterPro" id="IPR050173">
    <property type="entry name" value="ABC_transporter_C-like"/>
</dbReference>
<evidence type="ECO:0000256" key="1">
    <source>
        <dbReference type="ARBA" id="ARBA00004141"/>
    </source>
</evidence>
<evidence type="ECO:0000256" key="9">
    <source>
        <dbReference type="ARBA" id="ARBA00023136"/>
    </source>
</evidence>
<feature type="transmembrane region" description="Helical" evidence="12">
    <location>
        <begin position="12"/>
        <end position="33"/>
    </location>
</feature>
<evidence type="ECO:0000256" key="3">
    <source>
        <dbReference type="ARBA" id="ARBA00022448"/>
    </source>
</evidence>
<dbReference type="GO" id="GO:0005524">
    <property type="term" value="F:ATP binding"/>
    <property type="evidence" value="ECO:0007669"/>
    <property type="project" value="UniProtKB-KW"/>
</dbReference>
<dbReference type="GO" id="GO:0016020">
    <property type="term" value="C:membrane"/>
    <property type="evidence" value="ECO:0007669"/>
    <property type="project" value="UniProtKB-SubCell"/>
</dbReference>
<feature type="domain" description="ABC transporter" evidence="13">
    <location>
        <begin position="610"/>
        <end position="866"/>
    </location>
</feature>
<dbReference type="FunFam" id="3.40.50.300:FF:000610">
    <property type="entry name" value="Multidrug resistance-associated ABC transporter"/>
    <property type="match status" value="1"/>
</dbReference>
<dbReference type="OrthoDB" id="6500128at2759"/>
<dbReference type="Gene3D" id="3.40.50.300">
    <property type="entry name" value="P-loop containing nucleotide triphosphate hydrolases"/>
    <property type="match status" value="2"/>
</dbReference>
<feature type="compositionally biased region" description="Polar residues" evidence="11">
    <location>
        <begin position="894"/>
        <end position="907"/>
    </location>
</feature>
<feature type="transmembrane region" description="Helical" evidence="12">
    <location>
        <begin position="1220"/>
        <end position="1240"/>
    </location>
</feature>
<feature type="transmembrane region" description="Helical" evidence="12">
    <location>
        <begin position="1194"/>
        <end position="1214"/>
    </location>
</feature>
<dbReference type="CDD" id="cd18604">
    <property type="entry name" value="ABC_6TM_VMR1_D2_like"/>
    <property type="match status" value="1"/>
</dbReference>
<comment type="caution">
    <text evidence="15">The sequence shown here is derived from an EMBL/GenBank/DDBJ whole genome shotgun (WGS) entry which is preliminary data.</text>
</comment>
<comment type="subcellular location">
    <subcellularLocation>
        <location evidence="1">Membrane</location>
        <topology evidence="1">Multi-pass membrane protein</topology>
    </subcellularLocation>
</comment>
<keyword evidence="9 12" id="KW-0472">Membrane</keyword>
<dbReference type="STRING" id="1408163.A0A0F4YWV5"/>
<dbReference type="InterPro" id="IPR011527">
    <property type="entry name" value="ABC1_TM_dom"/>
</dbReference>
<dbReference type="Gene3D" id="1.20.1560.10">
    <property type="entry name" value="ABC transporter type 1, transmembrane domain"/>
    <property type="match status" value="2"/>
</dbReference>
<dbReference type="FunFam" id="1.20.1560.10:FF:000013">
    <property type="entry name" value="ABC transporter C family member 2"/>
    <property type="match status" value="1"/>
</dbReference>
<feature type="transmembrane region" description="Helical" evidence="12">
    <location>
        <begin position="423"/>
        <end position="443"/>
    </location>
</feature>
<dbReference type="GeneID" id="25315726"/>
<accession>A0A0F4YWV5</accession>
<name>A0A0F4YWV5_RASE3</name>
<dbReference type="InterPro" id="IPR003439">
    <property type="entry name" value="ABC_transporter-like_ATP-bd"/>
</dbReference>
<feature type="domain" description="ABC transporter" evidence="13">
    <location>
        <begin position="1282"/>
        <end position="1538"/>
    </location>
</feature>
<dbReference type="GO" id="GO:0016887">
    <property type="term" value="F:ATP hydrolysis activity"/>
    <property type="evidence" value="ECO:0007669"/>
    <property type="project" value="InterPro"/>
</dbReference>
<feature type="transmembrane region" description="Helical" evidence="12">
    <location>
        <begin position="944"/>
        <end position="967"/>
    </location>
</feature>
<dbReference type="SUPFAM" id="SSF52540">
    <property type="entry name" value="P-loop containing nucleoside triphosphate hydrolases"/>
    <property type="match status" value="2"/>
</dbReference>
<evidence type="ECO:0000259" key="14">
    <source>
        <dbReference type="PROSITE" id="PS50929"/>
    </source>
</evidence>
<keyword evidence="5" id="KW-0677">Repeat</keyword>
<evidence type="ECO:0000256" key="4">
    <source>
        <dbReference type="ARBA" id="ARBA00022692"/>
    </source>
</evidence>
<protein>
    <submittedName>
        <fullName evidence="15">Uncharacterized protein</fullName>
    </submittedName>
</protein>
<feature type="region of interest" description="Disordered" evidence="11">
    <location>
        <begin position="864"/>
        <end position="916"/>
    </location>
</feature>
<organism evidence="15 16">
    <name type="scientific">Rasamsonia emersonii (strain ATCC 16479 / CBS 393.64 / IMI 116815)</name>
    <dbReference type="NCBI Taxonomy" id="1408163"/>
    <lineage>
        <taxon>Eukaryota</taxon>
        <taxon>Fungi</taxon>
        <taxon>Dikarya</taxon>
        <taxon>Ascomycota</taxon>
        <taxon>Pezizomycotina</taxon>
        <taxon>Eurotiomycetes</taxon>
        <taxon>Eurotiomycetidae</taxon>
        <taxon>Eurotiales</taxon>
        <taxon>Trichocomaceae</taxon>
        <taxon>Rasamsonia</taxon>
    </lineage>
</organism>
<dbReference type="CDD" id="cd03244">
    <property type="entry name" value="ABCC_MRP_domain2"/>
    <property type="match status" value="1"/>
</dbReference>
<evidence type="ECO:0000313" key="15">
    <source>
        <dbReference type="EMBL" id="KKA22585.1"/>
    </source>
</evidence>
<feature type="domain" description="ABC transmembrane type-1" evidence="14">
    <location>
        <begin position="319"/>
        <end position="588"/>
    </location>
</feature>
<gene>
    <name evidence="15" type="ORF">T310_3376</name>
</gene>
<dbReference type="SMART" id="SM00382">
    <property type="entry name" value="AAA"/>
    <property type="match status" value="2"/>
</dbReference>
<evidence type="ECO:0000256" key="6">
    <source>
        <dbReference type="ARBA" id="ARBA00022741"/>
    </source>
</evidence>
<dbReference type="SUPFAM" id="SSF90123">
    <property type="entry name" value="ABC transporter transmembrane region"/>
    <property type="match status" value="2"/>
</dbReference>
<evidence type="ECO:0000256" key="12">
    <source>
        <dbReference type="SAM" id="Phobius"/>
    </source>
</evidence>
<dbReference type="GO" id="GO:0005737">
    <property type="term" value="C:cytoplasm"/>
    <property type="evidence" value="ECO:0007669"/>
    <property type="project" value="UniProtKB-ARBA"/>
</dbReference>
<feature type="transmembrane region" description="Helical" evidence="12">
    <location>
        <begin position="170"/>
        <end position="191"/>
    </location>
</feature>
<dbReference type="EMBL" id="LASV01000135">
    <property type="protein sequence ID" value="KKA22585.1"/>
    <property type="molecule type" value="Genomic_DNA"/>
</dbReference>
<sequence length="1557" mass="172283">MAVISPQTASVLTGSCGLFLIALLTSPAVRATAARLVSKRPESASDATRQLYQDEDGTATEESVKAFSDKIQRLSIAVLSAIGFLASLAQAVLVTLQLPRGLFVEHWLQFAGWFLLAAHVVALFSEPSSTKRFSLGIYGFLATVLSIAIPVAEIILLWPTGRLHGLGPVYTGLLVAQLVAAFFTSLLYILLPRRPDVFRDGKPVDRQFTVPLLGRLTFAWVDPLLKFAIRNRGLEIDNLHVVDNATRSINLRAKLERVKGSRRLWKALFITYWRALVMQQILTLLNAFLSFSPQMALLGILRSLEAREIGTEVPWETWGWVLGLGLLMMSSSAIEAWLFWLVWSKLAIPVQEQLAAVVFAKSMRRKDVKGRKKANSDDESDPLIQAVGEGDDDEANLQKTRQSIINLVAVDSKRIAECAAWNYLLPSALLKLGIACFFLVRLLGWRATLAGLSVSVIVTPVNIYAAQKYSAAQGDLMKYRDQKMAVLTEVLQGIRQVKFSALEGPWQKKIMDIRATELLAQWTAFMYDITLITIWILGPIMLSAVSLAVYALINGELSASVAFTSISIFGSLEMSLAVLPELISDFIEGWTSLGRIDKHLDAAEKTQATIPADSVSFEGASVAWPADEDTPLEERYVLRNLNMKFPDKGLTVISGKTGSGKSLLLAAILGECDILDGVVKVPQPPALEDRYDEFANSDNWIIDSAIAYVAQTPWIENASIKDNILFGLPYNETRYRKVLFACALNKDLEMLPDGELTDIGANGINLSGGQKWRVSFARALYSRAGILVMDDIFSAVDAHTGRHLYEHALTGELGQNRTRILVTHHVALCLPRTDYSVFLENGTVRHAGTIEELRKTDSLNSILTKEHEAGDSGSRTPVADDEELSNEDGASLQKIKSSAVDNNSNDNEATKRKVPRKFVEDEKREIGSIRLAIYKKYFQTGGSVPFWFMVFLLYVSYMVILVGRSWWVNIWTGSASAESHSPQYYLSVMNQAISQVTVARTDSDLWFYLGVYVALSVIACVLGTLRYYCILSASIRASRNLFNQLTYAVLRAPLRWLDTMPVGRILNRFTADFHLIDSRLGYDVGFMAYHVLEVLGIIIAGVLVSPLLIVFAVVLLGLCLHFAVRYLAGAREIKRLESNAKSPIFEQFGSALAGLGTIRAFTKVETYIHRMYGLIDRHAQAWWHLWLFNRWFSFRMNLIGALFSMITAALIVSIRGMRASLAGFALSFALQYTGAISWSLRQYANVELEMNATERVVEYSNIAIENQGGEDVPAAWPTEGKLEVENLVVGYAPDLPPVLKGLSFRVEKNQRVGVVGRTGAGKSSLTLALFRFLEAREGRIIIDGIDVSKIKLHDLRSRLAIIPQDPVLFSGTIRSNLDPFDEYSDEELFDALERVHLISRDGSADSSGTATPASSSPSIKNANIFQSLQSPISEGGLNLSQGQRQLLCLARAIVSRPKIMVLDEATSAVDMATDALIQRSIRSEFGRNATTLLVIAHRLSTIVDFDRILVMDAGRAVEFGTPRELMGIEGGVFRSLVEESGERRVLEEIIFGGNNNR</sequence>
<keyword evidence="7" id="KW-0067">ATP-binding</keyword>
<feature type="transmembrane region" description="Helical" evidence="12">
    <location>
        <begin position="529"/>
        <end position="553"/>
    </location>
</feature>
<evidence type="ECO:0000256" key="7">
    <source>
        <dbReference type="ARBA" id="ARBA00022840"/>
    </source>
</evidence>
<proteinExistence type="inferred from homology"/>
<feature type="transmembrane region" description="Helical" evidence="12">
    <location>
        <begin position="320"/>
        <end position="343"/>
    </location>
</feature>
<keyword evidence="4 12" id="KW-0812">Transmembrane</keyword>
<keyword evidence="3" id="KW-0813">Transport</keyword>
<evidence type="ECO:0000256" key="8">
    <source>
        <dbReference type="ARBA" id="ARBA00022989"/>
    </source>
</evidence>
<reference evidence="15 16" key="1">
    <citation type="submission" date="2015-04" db="EMBL/GenBank/DDBJ databases">
        <authorList>
            <person name="Heijne W.H."/>
            <person name="Fedorova N.D."/>
            <person name="Nierman W.C."/>
            <person name="Vollebregt A.W."/>
            <person name="Zhao Z."/>
            <person name="Wu L."/>
            <person name="Kumar M."/>
            <person name="Stam H."/>
            <person name="van den Berg M.A."/>
            <person name="Pel H.J."/>
        </authorList>
    </citation>
    <scope>NUCLEOTIDE SEQUENCE [LARGE SCALE GENOMIC DNA]</scope>
    <source>
        <strain evidence="15 16">CBS 393.64</strain>
    </source>
</reference>
<feature type="transmembrane region" description="Helical" evidence="12">
    <location>
        <begin position="74"/>
        <end position="94"/>
    </location>
</feature>
<evidence type="ECO:0000256" key="5">
    <source>
        <dbReference type="ARBA" id="ARBA00022737"/>
    </source>
</evidence>
<dbReference type="InterPro" id="IPR036640">
    <property type="entry name" value="ABC1_TM_sf"/>
</dbReference>
<dbReference type="InterPro" id="IPR017871">
    <property type="entry name" value="ABC_transporter-like_CS"/>
</dbReference>
<keyword evidence="8 12" id="KW-1133">Transmembrane helix</keyword>
<comment type="similarity">
    <text evidence="2">Belongs to the ABC transporter superfamily. ABCC family. Conjugate transporter (TC 3.A.1.208) subfamily.</text>
</comment>
<dbReference type="InterPro" id="IPR027417">
    <property type="entry name" value="P-loop_NTPase"/>
</dbReference>
<dbReference type="Proteomes" id="UP000053958">
    <property type="component" value="Unassembled WGS sequence"/>
</dbReference>
<dbReference type="PANTHER" id="PTHR24223">
    <property type="entry name" value="ATP-BINDING CASSETTE SUB-FAMILY C"/>
    <property type="match status" value="1"/>
</dbReference>
<dbReference type="PROSITE" id="PS50893">
    <property type="entry name" value="ABC_TRANSPORTER_2"/>
    <property type="match status" value="2"/>
</dbReference>
<keyword evidence="16" id="KW-1185">Reference proteome</keyword>
<dbReference type="CDD" id="cd18596">
    <property type="entry name" value="ABC_6TM_VMR1_D1_like"/>
    <property type="match status" value="1"/>
</dbReference>
<evidence type="ECO:0000259" key="13">
    <source>
        <dbReference type="PROSITE" id="PS50893"/>
    </source>
</evidence>